<reference evidence="1 2" key="1">
    <citation type="journal article" date="2016" name="Front. Microbiol.">
        <title>Genomic Resource of Rice Seed Associated Bacteria.</title>
        <authorList>
            <person name="Midha S."/>
            <person name="Bansal K."/>
            <person name="Sharma S."/>
            <person name="Kumar N."/>
            <person name="Patil P.P."/>
            <person name="Chaudhry V."/>
            <person name="Patil P.B."/>
        </authorList>
    </citation>
    <scope>NUCLEOTIDE SEQUENCE [LARGE SCALE GENOMIC DNA]</scope>
    <source>
        <strain evidence="1 2">NS226</strain>
    </source>
</reference>
<dbReference type="Proteomes" id="UP000078272">
    <property type="component" value="Unassembled WGS sequence"/>
</dbReference>
<evidence type="ECO:0008006" key="3">
    <source>
        <dbReference type="Google" id="ProtNLM"/>
    </source>
</evidence>
<comment type="caution">
    <text evidence="1">The sequence shown here is derived from an EMBL/GenBank/DDBJ whole genome shotgun (WGS) entry which is preliminary data.</text>
</comment>
<organism evidence="1 2">
    <name type="scientific">Aureimonas ureilytica</name>
    <dbReference type="NCBI Taxonomy" id="401562"/>
    <lineage>
        <taxon>Bacteria</taxon>
        <taxon>Pseudomonadati</taxon>
        <taxon>Pseudomonadota</taxon>
        <taxon>Alphaproteobacteria</taxon>
        <taxon>Hyphomicrobiales</taxon>
        <taxon>Aurantimonadaceae</taxon>
        <taxon>Aureimonas</taxon>
    </lineage>
</organism>
<dbReference type="EMBL" id="LDPZ01000016">
    <property type="protein sequence ID" value="KTQ96369.1"/>
    <property type="molecule type" value="Genomic_DNA"/>
</dbReference>
<accession>A0A175R9G4</accession>
<gene>
    <name evidence="1" type="ORF">NS226_08185</name>
</gene>
<dbReference type="RefSeq" id="WP_058634605.1">
    <property type="nucleotide sequence ID" value="NZ_LDPZ01000016.1"/>
</dbReference>
<dbReference type="PATRIC" id="fig|401562.3.peg.983"/>
<sequence>MLDFVDIPPNDTGLTDYDRSHVKLYCRLLDSVADGADWREAVEILFGINPAVEADRARRVYDTHLTRAQWMTEAGYKLLLAGRFQ</sequence>
<proteinExistence type="predicted"/>
<name>A0A175R9G4_9HYPH</name>
<evidence type="ECO:0000313" key="1">
    <source>
        <dbReference type="EMBL" id="KTQ96369.1"/>
    </source>
</evidence>
<dbReference type="OrthoDB" id="9811330at2"/>
<protein>
    <recommendedName>
        <fullName evidence="3">DUF2285 domain-containing protein</fullName>
    </recommendedName>
</protein>
<dbReference type="AlphaFoldDB" id="A0A175R9G4"/>
<evidence type="ECO:0000313" key="2">
    <source>
        <dbReference type="Proteomes" id="UP000078272"/>
    </source>
</evidence>